<feature type="transmembrane region" description="Helical" evidence="13">
    <location>
        <begin position="410"/>
        <end position="435"/>
    </location>
</feature>
<dbReference type="CDD" id="cd13138">
    <property type="entry name" value="MATE_yoeA_like"/>
    <property type="match status" value="1"/>
</dbReference>
<reference evidence="14" key="1">
    <citation type="submission" date="2020-08" db="EMBL/GenBank/DDBJ databases">
        <title>Genome public.</title>
        <authorList>
            <person name="Liu C."/>
            <person name="Sun Q."/>
        </authorList>
    </citation>
    <scope>NUCLEOTIDE SEQUENCE</scope>
    <source>
        <strain evidence="14">BX7</strain>
    </source>
</reference>
<evidence type="ECO:0000256" key="3">
    <source>
        <dbReference type="ARBA" id="ARBA00010199"/>
    </source>
</evidence>
<keyword evidence="9 13" id="KW-1133">Transmembrane helix</keyword>
<feature type="transmembrane region" description="Helical" evidence="13">
    <location>
        <begin position="91"/>
        <end position="111"/>
    </location>
</feature>
<dbReference type="GO" id="GO:0005886">
    <property type="term" value="C:plasma membrane"/>
    <property type="evidence" value="ECO:0007669"/>
    <property type="project" value="UniProtKB-SubCell"/>
</dbReference>
<keyword evidence="11 13" id="KW-0472">Membrane</keyword>
<dbReference type="PANTHER" id="PTHR43298">
    <property type="entry name" value="MULTIDRUG RESISTANCE PROTEIN NORM-RELATED"/>
    <property type="match status" value="1"/>
</dbReference>
<evidence type="ECO:0000256" key="8">
    <source>
        <dbReference type="ARBA" id="ARBA00022692"/>
    </source>
</evidence>
<evidence type="ECO:0000256" key="11">
    <source>
        <dbReference type="ARBA" id="ARBA00023136"/>
    </source>
</evidence>
<feature type="transmembrane region" description="Helical" evidence="13">
    <location>
        <begin position="131"/>
        <end position="151"/>
    </location>
</feature>
<evidence type="ECO:0000256" key="1">
    <source>
        <dbReference type="ARBA" id="ARBA00003408"/>
    </source>
</evidence>
<proteinExistence type="inferred from homology"/>
<dbReference type="EMBL" id="JACRSP010000002">
    <property type="protein sequence ID" value="MBC8535855.1"/>
    <property type="molecule type" value="Genomic_DNA"/>
</dbReference>
<gene>
    <name evidence="14" type="ORF">H8695_04010</name>
</gene>
<accession>A0A926DBC1</accession>
<evidence type="ECO:0000313" key="14">
    <source>
        <dbReference type="EMBL" id="MBC8535855.1"/>
    </source>
</evidence>
<keyword evidence="6" id="KW-0050">Antiport</keyword>
<keyword evidence="10" id="KW-0406">Ion transport</keyword>
<evidence type="ECO:0000256" key="2">
    <source>
        <dbReference type="ARBA" id="ARBA00004651"/>
    </source>
</evidence>
<evidence type="ECO:0000256" key="5">
    <source>
        <dbReference type="ARBA" id="ARBA00022448"/>
    </source>
</evidence>
<organism evidence="14 15">
    <name type="scientific">Feifania hominis</name>
    <dbReference type="NCBI Taxonomy" id="2763660"/>
    <lineage>
        <taxon>Bacteria</taxon>
        <taxon>Bacillati</taxon>
        <taxon>Bacillota</taxon>
        <taxon>Clostridia</taxon>
        <taxon>Eubacteriales</taxon>
        <taxon>Feifaniaceae</taxon>
        <taxon>Feifania</taxon>
    </lineage>
</organism>
<evidence type="ECO:0000313" key="15">
    <source>
        <dbReference type="Proteomes" id="UP000620366"/>
    </source>
</evidence>
<evidence type="ECO:0000256" key="7">
    <source>
        <dbReference type="ARBA" id="ARBA00022475"/>
    </source>
</evidence>
<comment type="similarity">
    <text evidence="3">Belongs to the multi antimicrobial extrusion (MATE) (TC 2.A.66.1) family.</text>
</comment>
<dbReference type="PANTHER" id="PTHR43298:SF2">
    <property type="entry name" value="FMN_FAD EXPORTER YEEO-RELATED"/>
    <property type="match status" value="1"/>
</dbReference>
<evidence type="ECO:0000256" key="6">
    <source>
        <dbReference type="ARBA" id="ARBA00022449"/>
    </source>
</evidence>
<sequence>MKDMTKGSPLKLILSFALPLLLGNIFQQFYNMADTIIVGRTISVDALAAVGSVGSFSYLIIGVSQGLTTGFSVVTAQRFGAGDQDGVRRSAATSAILTVLITVVFTTLSVLFCKPVMRLMSVPADIFQDAYRYIVVICGGLAATMLFNLLSNLIRALGDSRTPVVFLVIACLLNIVLDFAFILIFHMGVAGAAIATVISQFVSGAMCLIHIVRRFPILRFEKSDLRLEQVSVWNHVRIGLPMAFQSSVISIGSMTVQAAVNRLGSTAVAAITACHKIDNLGQQPLMSFGIAMGTYAAQNFGAGDIPRIRAGVRRCAAVSVATSLTLGAILILGGNFLVGLFVGPGKTEILGYAKTYLVTNCSMYFVLAFLFIYRYTLQGLGRSFIPTVAGLMELAMRCFTAGVLSKQFGFQGICFSNPLAWLGSAIPLCISYYIIITKLSKATKKVPLA</sequence>
<dbReference type="AlphaFoldDB" id="A0A926DBC1"/>
<dbReference type="InterPro" id="IPR048279">
    <property type="entry name" value="MdtK-like"/>
</dbReference>
<keyword evidence="15" id="KW-1185">Reference proteome</keyword>
<feature type="transmembrane region" description="Helical" evidence="13">
    <location>
        <begin position="56"/>
        <end position="79"/>
    </location>
</feature>
<evidence type="ECO:0000256" key="9">
    <source>
        <dbReference type="ARBA" id="ARBA00022989"/>
    </source>
</evidence>
<feature type="transmembrane region" description="Helical" evidence="13">
    <location>
        <begin position="315"/>
        <end position="343"/>
    </location>
</feature>
<evidence type="ECO:0000256" key="13">
    <source>
        <dbReference type="SAM" id="Phobius"/>
    </source>
</evidence>
<dbReference type="RefSeq" id="WP_249299599.1">
    <property type="nucleotide sequence ID" value="NZ_JACRSP010000002.1"/>
</dbReference>
<dbReference type="PIRSF" id="PIRSF006603">
    <property type="entry name" value="DinF"/>
    <property type="match status" value="1"/>
</dbReference>
<keyword evidence="7" id="KW-1003">Cell membrane</keyword>
<keyword evidence="5" id="KW-0813">Transport</keyword>
<evidence type="ECO:0000256" key="12">
    <source>
        <dbReference type="ARBA" id="ARBA00031636"/>
    </source>
</evidence>
<dbReference type="GO" id="GO:0006811">
    <property type="term" value="P:monoatomic ion transport"/>
    <property type="evidence" value="ECO:0007669"/>
    <property type="project" value="UniProtKB-KW"/>
</dbReference>
<protein>
    <recommendedName>
        <fullName evidence="4">Probable multidrug resistance protein NorM</fullName>
    </recommendedName>
    <alternativeName>
        <fullName evidence="12">Multidrug-efflux transporter</fullName>
    </alternativeName>
</protein>
<evidence type="ECO:0000256" key="10">
    <source>
        <dbReference type="ARBA" id="ARBA00023065"/>
    </source>
</evidence>
<comment type="function">
    <text evidence="1">Multidrug efflux pump.</text>
</comment>
<feature type="transmembrane region" description="Helical" evidence="13">
    <location>
        <begin position="384"/>
        <end position="404"/>
    </location>
</feature>
<feature type="transmembrane region" description="Helical" evidence="13">
    <location>
        <begin position="349"/>
        <end position="372"/>
    </location>
</feature>
<dbReference type="GO" id="GO:0042910">
    <property type="term" value="F:xenobiotic transmembrane transporter activity"/>
    <property type="evidence" value="ECO:0007669"/>
    <property type="project" value="InterPro"/>
</dbReference>
<dbReference type="InterPro" id="IPR050222">
    <property type="entry name" value="MATE_MdtK"/>
</dbReference>
<name>A0A926DBC1_9FIRM</name>
<dbReference type="Pfam" id="PF01554">
    <property type="entry name" value="MatE"/>
    <property type="match status" value="2"/>
</dbReference>
<evidence type="ECO:0000256" key="4">
    <source>
        <dbReference type="ARBA" id="ARBA00020268"/>
    </source>
</evidence>
<feature type="transmembrane region" description="Helical" evidence="13">
    <location>
        <begin position="163"/>
        <end position="185"/>
    </location>
</feature>
<comment type="subcellular location">
    <subcellularLocation>
        <location evidence="2">Cell membrane</location>
        <topology evidence="2">Multi-pass membrane protein</topology>
    </subcellularLocation>
</comment>
<comment type="caution">
    <text evidence="14">The sequence shown here is derived from an EMBL/GenBank/DDBJ whole genome shotgun (WGS) entry which is preliminary data.</text>
</comment>
<feature type="transmembrane region" description="Helical" evidence="13">
    <location>
        <begin position="191"/>
        <end position="212"/>
    </location>
</feature>
<dbReference type="GO" id="GO:0015297">
    <property type="term" value="F:antiporter activity"/>
    <property type="evidence" value="ECO:0007669"/>
    <property type="project" value="UniProtKB-KW"/>
</dbReference>
<dbReference type="Proteomes" id="UP000620366">
    <property type="component" value="Unassembled WGS sequence"/>
</dbReference>
<dbReference type="NCBIfam" id="TIGR00797">
    <property type="entry name" value="matE"/>
    <property type="match status" value="1"/>
</dbReference>
<dbReference type="InterPro" id="IPR002528">
    <property type="entry name" value="MATE_fam"/>
</dbReference>
<keyword evidence="8 13" id="KW-0812">Transmembrane</keyword>